<evidence type="ECO:0000256" key="4">
    <source>
        <dbReference type="ARBA" id="ARBA00023136"/>
    </source>
</evidence>
<keyword evidence="4 6" id="KW-0472">Membrane</keyword>
<dbReference type="InterPro" id="IPR008521">
    <property type="entry name" value="Mg_trans_NIPA"/>
</dbReference>
<dbReference type="InterPro" id="IPR036259">
    <property type="entry name" value="MFS_trans_sf"/>
</dbReference>
<reference evidence="8" key="1">
    <citation type="journal article" date="2017" name="Nucleic Acids Res.">
        <title>Proteogenomics produces comprehensive and highly accurate protein-coding gene annotation in a complete genome assembly of Malassezia sympodialis.</title>
        <authorList>
            <person name="Zhu Y."/>
            <person name="Engstroem P.G."/>
            <person name="Tellgren-Roth C."/>
            <person name="Baudo C.D."/>
            <person name="Kennell J.C."/>
            <person name="Sun S."/>
            <person name="Billmyre R.B."/>
            <person name="Schroeder M.S."/>
            <person name="Andersson A."/>
            <person name="Holm T."/>
            <person name="Sigurgeirsson B."/>
            <person name="Wu G."/>
            <person name="Sankaranarayanan S.R."/>
            <person name="Siddharthan R."/>
            <person name="Sanyal K."/>
            <person name="Lundeberg J."/>
            <person name="Nystedt B."/>
            <person name="Boekhout T."/>
            <person name="Dawson T.L. Jr."/>
            <person name="Heitman J."/>
            <person name="Scheynius A."/>
            <person name="Lehtioe J."/>
        </authorList>
    </citation>
    <scope>NUCLEOTIDE SEQUENCE [LARGE SCALE GENOMIC DNA]</scope>
    <source>
        <strain evidence="8">ATCC 42132</strain>
    </source>
</reference>
<dbReference type="OrthoDB" id="2504919at2759"/>
<feature type="region of interest" description="Disordered" evidence="5">
    <location>
        <begin position="459"/>
        <end position="487"/>
    </location>
</feature>
<evidence type="ECO:0000313" key="8">
    <source>
        <dbReference type="Proteomes" id="UP000186303"/>
    </source>
</evidence>
<dbReference type="OMA" id="WIISFPP"/>
<feature type="transmembrane region" description="Helical" evidence="6">
    <location>
        <begin position="45"/>
        <end position="64"/>
    </location>
</feature>
<evidence type="ECO:0000313" key="7">
    <source>
        <dbReference type="EMBL" id="SHO77033.1"/>
    </source>
</evidence>
<comment type="subcellular location">
    <subcellularLocation>
        <location evidence="1">Membrane</location>
        <topology evidence="1">Multi-pass membrane protein</topology>
    </subcellularLocation>
</comment>
<name>A0A1M8A3K3_MALS4</name>
<dbReference type="Pfam" id="PF05653">
    <property type="entry name" value="Mg_trans_NIPA"/>
    <property type="match status" value="2"/>
</dbReference>
<dbReference type="SUPFAM" id="SSF103473">
    <property type="entry name" value="MFS general substrate transporter"/>
    <property type="match status" value="1"/>
</dbReference>
<dbReference type="AlphaFoldDB" id="A0A1M8A3K3"/>
<feature type="region of interest" description="Disordered" evidence="5">
    <location>
        <begin position="533"/>
        <end position="554"/>
    </location>
</feature>
<evidence type="ECO:0000256" key="3">
    <source>
        <dbReference type="ARBA" id="ARBA00022989"/>
    </source>
</evidence>
<dbReference type="PANTHER" id="PTHR12570">
    <property type="match status" value="1"/>
</dbReference>
<dbReference type="GO" id="GO:0015095">
    <property type="term" value="F:magnesium ion transmembrane transporter activity"/>
    <property type="evidence" value="ECO:0007669"/>
    <property type="project" value="InterPro"/>
</dbReference>
<keyword evidence="2 6" id="KW-0812">Transmembrane</keyword>
<evidence type="ECO:0000256" key="2">
    <source>
        <dbReference type="ARBA" id="ARBA00022692"/>
    </source>
</evidence>
<feature type="transmembrane region" description="Helical" evidence="6">
    <location>
        <begin position="102"/>
        <end position="121"/>
    </location>
</feature>
<keyword evidence="8" id="KW-1185">Reference proteome</keyword>
<feature type="compositionally biased region" description="Polar residues" evidence="5">
    <location>
        <begin position="460"/>
        <end position="480"/>
    </location>
</feature>
<keyword evidence="3 6" id="KW-1133">Transmembrane helix</keyword>
<accession>A0A1M8A3K3</accession>
<proteinExistence type="predicted"/>
<evidence type="ECO:0000256" key="6">
    <source>
        <dbReference type="SAM" id="Phobius"/>
    </source>
</evidence>
<feature type="region of interest" description="Disordered" evidence="5">
    <location>
        <begin position="260"/>
        <end position="279"/>
    </location>
</feature>
<gene>
    <name evidence="7" type="ORF">MSYG_1373</name>
</gene>
<dbReference type="GO" id="GO:0016020">
    <property type="term" value="C:membrane"/>
    <property type="evidence" value="ECO:0007669"/>
    <property type="project" value="UniProtKB-SubCell"/>
</dbReference>
<dbReference type="SUPFAM" id="SSF103481">
    <property type="entry name" value="Multidrug resistance efflux transporter EmrE"/>
    <property type="match status" value="1"/>
</dbReference>
<dbReference type="VEuPathDB" id="FungiDB:MSYG_1373"/>
<dbReference type="InterPro" id="IPR037185">
    <property type="entry name" value="EmrE-like"/>
</dbReference>
<feature type="transmembrane region" description="Helical" evidence="6">
    <location>
        <begin position="362"/>
        <end position="383"/>
    </location>
</feature>
<organism evidence="7 8">
    <name type="scientific">Malassezia sympodialis (strain ATCC 42132)</name>
    <name type="common">Atopic eczema-associated yeast</name>
    <dbReference type="NCBI Taxonomy" id="1230383"/>
    <lineage>
        <taxon>Eukaryota</taxon>
        <taxon>Fungi</taxon>
        <taxon>Dikarya</taxon>
        <taxon>Basidiomycota</taxon>
        <taxon>Ustilaginomycotina</taxon>
        <taxon>Malasseziomycetes</taxon>
        <taxon>Malasseziales</taxon>
        <taxon>Malasseziaceae</taxon>
        <taxon>Malassezia</taxon>
    </lineage>
</organism>
<feature type="transmembrane region" description="Helical" evidence="6">
    <location>
        <begin position="389"/>
        <end position="411"/>
    </location>
</feature>
<protein>
    <submittedName>
        <fullName evidence="7">Uncharacterized protein</fullName>
    </submittedName>
</protein>
<feature type="transmembrane region" description="Helical" evidence="6">
    <location>
        <begin position="6"/>
        <end position="24"/>
    </location>
</feature>
<evidence type="ECO:0000256" key="1">
    <source>
        <dbReference type="ARBA" id="ARBA00004141"/>
    </source>
</evidence>
<dbReference type="Proteomes" id="UP000186303">
    <property type="component" value="Chromosome 2"/>
</dbReference>
<sequence>MDVPLAVGIGLVASFVQSLGLTVQRRSHLQNESLPEDMRKSEWRRPLWIIGFVVFLGANISGTIFQIGSLPVVILAPLGAVSLLYNALLARVMLNDFFSRHMLMGTMLIAVGAVVIGYFGAVSHTARSLPELLRLFQRPPFVMLATLFALVFLSMLCMAHLTEWQLVWQHKNPSRWKSGRTRGRAYMRRHRTAPALATVAEVSENNSGISQVAPSVPSDDRLRRLVSGDVAATKRMHGTLPSNPHVSQPIHYGSITRSTMSLRQPSPSPTPSDASTQSWIHRPSHRPTVLALAVIYSASSGTLSGVCLLLAKSGVDLLILSLQGQNQFSSWTSWWLVIILLVAALLQLCYLHKSLKLADPVLVAPLAFCFYNISSITLGLVYFDDLSLLSWTSVLMVVLGTCLLLCGVWTISLHRMPSSTDEEDSRQEDLCWGPGWHDAAPISPIRDEERMPLRGETEHVATNTQSTLDLSTPRRPSTWTPRDAGARSSSIELDHALTEGIYSSDQAHTKRTCGPTLYDILVERGLSIGLSPSSPGFHVQTRRRMTGPAAPQDS</sequence>
<evidence type="ECO:0000256" key="5">
    <source>
        <dbReference type="SAM" id="MobiDB-lite"/>
    </source>
</evidence>
<dbReference type="EMBL" id="LT671822">
    <property type="protein sequence ID" value="SHO77033.1"/>
    <property type="molecule type" value="Genomic_DNA"/>
</dbReference>
<feature type="transmembrane region" description="Helical" evidence="6">
    <location>
        <begin position="141"/>
        <end position="161"/>
    </location>
</feature>
<feature type="transmembrane region" description="Helical" evidence="6">
    <location>
        <begin position="289"/>
        <end position="311"/>
    </location>
</feature>
<feature type="transmembrane region" description="Helical" evidence="6">
    <location>
        <begin position="70"/>
        <end position="90"/>
    </location>
</feature>
<dbReference type="PANTHER" id="PTHR12570:SF86">
    <property type="entry name" value="ADR321CP"/>
    <property type="match status" value="1"/>
</dbReference>
<feature type="transmembrane region" description="Helical" evidence="6">
    <location>
        <begin position="331"/>
        <end position="350"/>
    </location>
</feature>